<sequence>MLNWVASGTFADPDSDTNSGCHLSRLADAPGNTICLDFVLLFFTHACSALSIRGRARAAESLRDHISNDPVMCFY</sequence>
<keyword evidence="2" id="KW-1185">Reference proteome</keyword>
<organism evidence="1 2">
    <name type="scientific">Nepenthes gracilis</name>
    <name type="common">Slender pitcher plant</name>
    <dbReference type="NCBI Taxonomy" id="150966"/>
    <lineage>
        <taxon>Eukaryota</taxon>
        <taxon>Viridiplantae</taxon>
        <taxon>Streptophyta</taxon>
        <taxon>Embryophyta</taxon>
        <taxon>Tracheophyta</taxon>
        <taxon>Spermatophyta</taxon>
        <taxon>Magnoliopsida</taxon>
        <taxon>eudicotyledons</taxon>
        <taxon>Gunneridae</taxon>
        <taxon>Pentapetalae</taxon>
        <taxon>Caryophyllales</taxon>
        <taxon>Nepenthaceae</taxon>
        <taxon>Nepenthes</taxon>
    </lineage>
</organism>
<reference evidence="1" key="1">
    <citation type="submission" date="2023-05" db="EMBL/GenBank/DDBJ databases">
        <title>Nepenthes gracilis genome sequencing.</title>
        <authorList>
            <person name="Fukushima K."/>
        </authorList>
    </citation>
    <scope>NUCLEOTIDE SEQUENCE</scope>
    <source>
        <strain evidence="1">SING2019-196</strain>
    </source>
</reference>
<name>A0AAD3S1R9_NEPGR</name>
<dbReference type="Proteomes" id="UP001279734">
    <property type="component" value="Unassembled WGS sequence"/>
</dbReference>
<gene>
    <name evidence="1" type="ORF">Nepgr_004458</name>
</gene>
<evidence type="ECO:0000313" key="2">
    <source>
        <dbReference type="Proteomes" id="UP001279734"/>
    </source>
</evidence>
<dbReference type="EMBL" id="BSYO01000003">
    <property type="protein sequence ID" value="GMH02619.1"/>
    <property type="molecule type" value="Genomic_DNA"/>
</dbReference>
<protein>
    <submittedName>
        <fullName evidence="1">Uncharacterized protein</fullName>
    </submittedName>
</protein>
<dbReference type="AlphaFoldDB" id="A0AAD3S1R9"/>
<comment type="caution">
    <text evidence="1">The sequence shown here is derived from an EMBL/GenBank/DDBJ whole genome shotgun (WGS) entry which is preliminary data.</text>
</comment>
<accession>A0AAD3S1R9</accession>
<proteinExistence type="predicted"/>
<evidence type="ECO:0000313" key="1">
    <source>
        <dbReference type="EMBL" id="GMH02619.1"/>
    </source>
</evidence>